<dbReference type="EMBL" id="BMCU01000004">
    <property type="protein sequence ID" value="GGG21670.1"/>
    <property type="molecule type" value="Genomic_DNA"/>
</dbReference>
<feature type="domain" description="Cell envelope-related transcriptional attenuator" evidence="3">
    <location>
        <begin position="120"/>
        <end position="262"/>
    </location>
</feature>
<dbReference type="RefSeq" id="WP_188546579.1">
    <property type="nucleotide sequence ID" value="NZ_BMCU01000004.1"/>
</dbReference>
<dbReference type="NCBIfam" id="TIGR00350">
    <property type="entry name" value="lytR_cpsA_psr"/>
    <property type="match status" value="1"/>
</dbReference>
<evidence type="ECO:0000313" key="5">
    <source>
        <dbReference type="Proteomes" id="UP000654257"/>
    </source>
</evidence>
<comment type="similarity">
    <text evidence="1">Belongs to the LytR/CpsA/Psr (LCP) family.</text>
</comment>
<comment type="caution">
    <text evidence="4">The sequence shown here is derived from an EMBL/GenBank/DDBJ whole genome shotgun (WGS) entry which is preliminary data.</text>
</comment>
<reference evidence="4" key="2">
    <citation type="submission" date="2020-09" db="EMBL/GenBank/DDBJ databases">
        <authorList>
            <person name="Sun Q."/>
            <person name="Sedlacek I."/>
        </authorList>
    </citation>
    <scope>NUCLEOTIDE SEQUENCE</scope>
    <source>
        <strain evidence="4">CCM 7905</strain>
    </source>
</reference>
<dbReference type="InterPro" id="IPR004474">
    <property type="entry name" value="LytR_CpsA_psr"/>
</dbReference>
<dbReference type="InterPro" id="IPR050922">
    <property type="entry name" value="LytR/CpsA/Psr_CW_biosynth"/>
</dbReference>
<evidence type="ECO:0000259" key="3">
    <source>
        <dbReference type="Pfam" id="PF03816"/>
    </source>
</evidence>
<feature type="transmembrane region" description="Helical" evidence="2">
    <location>
        <begin position="39"/>
        <end position="62"/>
    </location>
</feature>
<dbReference type="PANTHER" id="PTHR33392">
    <property type="entry name" value="POLYISOPRENYL-TEICHOIC ACID--PEPTIDOGLYCAN TEICHOIC ACID TRANSFERASE TAGU"/>
    <property type="match status" value="1"/>
</dbReference>
<dbReference type="PANTHER" id="PTHR33392:SF6">
    <property type="entry name" value="POLYISOPRENYL-TEICHOIC ACID--PEPTIDOGLYCAN TEICHOIC ACID TRANSFERASE TAGU"/>
    <property type="match status" value="1"/>
</dbReference>
<proteinExistence type="inferred from homology"/>
<dbReference type="Gene3D" id="3.40.630.190">
    <property type="entry name" value="LCP protein"/>
    <property type="match status" value="1"/>
</dbReference>
<name>A0A917G3Y8_9NOCA</name>
<evidence type="ECO:0000313" key="4">
    <source>
        <dbReference type="EMBL" id="GGG21670.1"/>
    </source>
</evidence>
<dbReference type="AlphaFoldDB" id="A0A917G3Y8"/>
<keyword evidence="2" id="KW-0472">Membrane</keyword>
<evidence type="ECO:0000256" key="2">
    <source>
        <dbReference type="SAM" id="Phobius"/>
    </source>
</evidence>
<keyword evidence="2" id="KW-1133">Transmembrane helix</keyword>
<sequence>MTITRALPSGSVPPSRRTGVTMRRVDHGRHRRKRIVKRTIIASSVLALVAIIGIVTTFVVVFERYFDAVDRIPGVFDGLDESARPAGTPGATNFLVVGSDARTTGPTTGTDATEEAGDARSDLIMLVQFHSDGRTAEIVSIPRDSWVPVPGRGNDKINAAYAFGGPTLLVQTVEALTRVRVDHFAVIDFFGFVAVTDSLGGVFVDVARETENEGVTFYQGRNFLTGLAALAYVRQRVGLPDGDLDRILRQQNYLRALATKIRQVDPIRKPRQVDRVLKYITRAVSVDDTLSNLDLAKLAVAQRGLGPTDVSFLRAPVGGSGTEGSASVLYLDDSARNTLWRYMATGTLRERVSEFGTLPSTPF</sequence>
<keyword evidence="2" id="KW-0812">Transmembrane</keyword>
<dbReference type="Proteomes" id="UP000654257">
    <property type="component" value="Unassembled WGS sequence"/>
</dbReference>
<protein>
    <recommendedName>
        <fullName evidence="3">Cell envelope-related transcriptional attenuator domain-containing protein</fullName>
    </recommendedName>
</protein>
<accession>A0A917G3Y8</accession>
<gene>
    <name evidence="4" type="ORF">GCM10007304_39360</name>
</gene>
<evidence type="ECO:0000256" key="1">
    <source>
        <dbReference type="ARBA" id="ARBA00006068"/>
    </source>
</evidence>
<dbReference type="Pfam" id="PF03816">
    <property type="entry name" value="LytR_cpsA_psr"/>
    <property type="match status" value="1"/>
</dbReference>
<reference evidence="4" key="1">
    <citation type="journal article" date="2014" name="Int. J. Syst. Evol. Microbiol.">
        <title>Complete genome sequence of Corynebacterium casei LMG S-19264T (=DSM 44701T), isolated from a smear-ripened cheese.</title>
        <authorList>
            <consortium name="US DOE Joint Genome Institute (JGI-PGF)"/>
            <person name="Walter F."/>
            <person name="Albersmeier A."/>
            <person name="Kalinowski J."/>
            <person name="Ruckert C."/>
        </authorList>
    </citation>
    <scope>NUCLEOTIDE SEQUENCE</scope>
    <source>
        <strain evidence="4">CCM 7905</strain>
    </source>
</reference>
<keyword evidence="5" id="KW-1185">Reference proteome</keyword>
<organism evidence="4 5">
    <name type="scientific">Rhodococcoides trifolii</name>
    <dbReference type="NCBI Taxonomy" id="908250"/>
    <lineage>
        <taxon>Bacteria</taxon>
        <taxon>Bacillati</taxon>
        <taxon>Actinomycetota</taxon>
        <taxon>Actinomycetes</taxon>
        <taxon>Mycobacteriales</taxon>
        <taxon>Nocardiaceae</taxon>
        <taxon>Rhodococcoides</taxon>
    </lineage>
</organism>